<protein>
    <submittedName>
        <fullName evidence="2">Uncharacterized protein</fullName>
    </submittedName>
</protein>
<evidence type="ECO:0000313" key="1">
    <source>
        <dbReference type="Proteomes" id="UP000887579"/>
    </source>
</evidence>
<dbReference type="Proteomes" id="UP000887579">
    <property type="component" value="Unplaced"/>
</dbReference>
<proteinExistence type="predicted"/>
<accession>A0AC34FDX2</accession>
<dbReference type="WBParaSite" id="ES5_v2.g15514.t1">
    <property type="protein sequence ID" value="ES5_v2.g15514.t1"/>
    <property type="gene ID" value="ES5_v2.g15514"/>
</dbReference>
<organism evidence="1 2">
    <name type="scientific">Panagrolaimus sp. ES5</name>
    <dbReference type="NCBI Taxonomy" id="591445"/>
    <lineage>
        <taxon>Eukaryota</taxon>
        <taxon>Metazoa</taxon>
        <taxon>Ecdysozoa</taxon>
        <taxon>Nematoda</taxon>
        <taxon>Chromadorea</taxon>
        <taxon>Rhabditida</taxon>
        <taxon>Tylenchina</taxon>
        <taxon>Panagrolaimomorpha</taxon>
        <taxon>Panagrolaimoidea</taxon>
        <taxon>Panagrolaimidae</taxon>
        <taxon>Panagrolaimus</taxon>
    </lineage>
</organism>
<name>A0AC34FDX2_9BILA</name>
<evidence type="ECO:0000313" key="2">
    <source>
        <dbReference type="WBParaSite" id="ES5_v2.g15514.t1"/>
    </source>
</evidence>
<sequence length="114" mass="13583">MDGDPLQIPRRLATYQASVCFQDVDPQEFEELLSSYSHYIQLLYERRLNWFRHRNDSSNPGQASNQTRCEKIWGDFRRGYIFLFCTWADLPHQVNRPEAKKLWGDKKKGRDEAT</sequence>
<reference evidence="2" key="1">
    <citation type="submission" date="2022-11" db="UniProtKB">
        <authorList>
            <consortium name="WormBaseParasite"/>
        </authorList>
    </citation>
    <scope>IDENTIFICATION</scope>
</reference>